<organism evidence="7 8">
    <name type="scientific">Cervus elaphus hippelaphus</name>
    <name type="common">European red deer</name>
    <dbReference type="NCBI Taxonomy" id="46360"/>
    <lineage>
        <taxon>Eukaryota</taxon>
        <taxon>Metazoa</taxon>
        <taxon>Chordata</taxon>
        <taxon>Craniata</taxon>
        <taxon>Vertebrata</taxon>
        <taxon>Euteleostomi</taxon>
        <taxon>Mammalia</taxon>
        <taxon>Eutheria</taxon>
        <taxon>Laurasiatheria</taxon>
        <taxon>Artiodactyla</taxon>
        <taxon>Ruminantia</taxon>
        <taxon>Pecora</taxon>
        <taxon>Cervidae</taxon>
        <taxon>Cervinae</taxon>
        <taxon>Cervus</taxon>
    </lineage>
</organism>
<evidence type="ECO:0000256" key="6">
    <source>
        <dbReference type="SAM" id="MobiDB-lite"/>
    </source>
</evidence>
<keyword evidence="3" id="KW-0597">Phosphoprotein</keyword>
<dbReference type="GO" id="GO:0005814">
    <property type="term" value="C:centriole"/>
    <property type="evidence" value="ECO:0007669"/>
    <property type="project" value="TreeGrafter"/>
</dbReference>
<evidence type="ECO:0000256" key="4">
    <source>
        <dbReference type="ARBA" id="ARBA00023212"/>
    </source>
</evidence>
<dbReference type="GO" id="GO:0034454">
    <property type="term" value="P:microtubule anchoring at centrosome"/>
    <property type="evidence" value="ECO:0007669"/>
    <property type="project" value="TreeGrafter"/>
</dbReference>
<dbReference type="PANTHER" id="PTHR18905">
    <property type="entry name" value="NINEIN"/>
    <property type="match status" value="1"/>
</dbReference>
<comment type="caution">
    <text evidence="7">The sequence shown here is derived from an EMBL/GenBank/DDBJ whole genome shotgun (WGS) entry which is preliminary data.</text>
</comment>
<keyword evidence="4" id="KW-0206">Cytoskeleton</keyword>
<keyword evidence="2" id="KW-0963">Cytoplasm</keyword>
<accession>A0A212CTU4</accession>
<evidence type="ECO:0000313" key="7">
    <source>
        <dbReference type="EMBL" id="OWK09375.1"/>
    </source>
</evidence>
<reference evidence="7 8" key="1">
    <citation type="journal article" date="2018" name="Mol. Genet. Genomics">
        <title>The red deer Cervus elaphus genome CerEla1.0: sequencing, annotating, genes, and chromosomes.</title>
        <authorList>
            <person name="Bana N.A."/>
            <person name="Nyiri A."/>
            <person name="Nagy J."/>
            <person name="Frank K."/>
            <person name="Nagy T."/>
            <person name="Steger V."/>
            <person name="Schiller M."/>
            <person name="Lakatos P."/>
            <person name="Sugar L."/>
            <person name="Horn P."/>
            <person name="Barta E."/>
            <person name="Orosz L."/>
        </authorList>
    </citation>
    <scope>NUCLEOTIDE SEQUENCE [LARGE SCALE GENOMIC DNA]</scope>
    <source>
        <strain evidence="7">Hungarian</strain>
    </source>
</reference>
<evidence type="ECO:0000256" key="1">
    <source>
        <dbReference type="ARBA" id="ARBA00004300"/>
    </source>
</evidence>
<feature type="region of interest" description="Disordered" evidence="6">
    <location>
        <begin position="655"/>
        <end position="696"/>
    </location>
</feature>
<feature type="coiled-coil region" evidence="5">
    <location>
        <begin position="232"/>
        <end position="314"/>
    </location>
</feature>
<comment type="subcellular location">
    <subcellularLocation>
        <location evidence="1">Cytoplasm</location>
        <location evidence="1">Cytoskeleton</location>
        <location evidence="1">Microtubule organizing center</location>
        <location evidence="1">Centrosome</location>
    </subcellularLocation>
</comment>
<dbReference type="GO" id="GO:0097431">
    <property type="term" value="C:mitotic spindle pole"/>
    <property type="evidence" value="ECO:0007669"/>
    <property type="project" value="TreeGrafter"/>
</dbReference>
<protein>
    <recommendedName>
        <fullName evidence="9">Ninein</fullName>
    </recommendedName>
</protein>
<evidence type="ECO:0000256" key="5">
    <source>
        <dbReference type="SAM" id="Coils"/>
    </source>
</evidence>
<name>A0A212CTU4_CEREH</name>
<feature type="compositionally biased region" description="Polar residues" evidence="6">
    <location>
        <begin position="959"/>
        <end position="972"/>
    </location>
</feature>
<keyword evidence="5" id="KW-0175">Coiled coil</keyword>
<dbReference type="EMBL" id="MKHE01000012">
    <property type="protein sequence ID" value="OWK09375.1"/>
    <property type="molecule type" value="Genomic_DNA"/>
</dbReference>
<dbReference type="OrthoDB" id="5799458at2759"/>
<sequence length="1011" mass="118947">MHHIKWYNSFLFNPRNFPKFLQENSRLENELLENAEKLAEYESLTNKLQRNLENVLAEKSELQEYRTQGKVLRLPLKNSLSEELDINSGCIEPDQGLGSEECNPLNMSIEAELVIEQMKEQHHRDLCHLRLELEDKVNYYEKQLDETKVAFEKEQENMKLKCENEVHILEEQISDLKNKIAELQGQTEVLKEAQHLAICRHEEEKKQLQMKWAEEKTHVQEELRLEHEMALRARLEQVEEGFNREREKLVQNGAWTEEKVRGLTQKLEQAHQEQLKSLVEKHILEKEELQKELLEKHQRELHEGREKMETECNRRTSQIEAQFQADCQKVTERYEHALRSLEAHYRQQLKELLDQQCEERSQWEFEKDELTQECAEAQEQLKETLQREKATSLVLTQEREMLEKTYKEHLNSMVVEREQLLQDLEDLRKVSESQQSLLSNQILELKSSHERELKDREQVPCHAGTSEQLVSQRLERLQREHDQETQEMMSKLLVMESVHRATCEKADRERAEMSTEISRLQNKIKEMEQVVPPPTRLQNSCQVIGGEEAEENGAMSLLQQGEQLLEENGDVLLSLQRAHERAVKENVKMATEISRLQQRLQKLEPESIMSSCLDEPATGLFGNSVEQTEPFLQPNRIKQAEGGTTQRILNDLQGDEVRDLESTGASSGQRQVREEESEASIESFSELENSEETRTETWDLKNQVGQLREQLMILRADCDRASEKKQDLLFDVSVLKKKLKMLERIPEASPKYKLLYEDASRENECLQEELRMMETRYDEALESNKELTSEMFRLQDELKKVEEMTDTFLSLEKSYNEIKRENEELHENTQLLEKVKAHEIAWLHGTLQTHRDKPGAQNRVILEENTALLGLQDKHFQHQATIAELEREKKKLQELTRKLRERVTALVKQKDVPSQGEKEEELKAMMHDLQITCSEMQQKISELKTKNQQLDLENMELSQKNSQNQKELQELNQRLAEMLSQNDKEPGHSACEEWEQEKSNLKEELEHCKLQ</sequence>
<keyword evidence="8" id="KW-1185">Reference proteome</keyword>
<feature type="region of interest" description="Disordered" evidence="6">
    <location>
        <begin position="959"/>
        <end position="1011"/>
    </location>
</feature>
<evidence type="ECO:0000256" key="2">
    <source>
        <dbReference type="ARBA" id="ARBA00022490"/>
    </source>
</evidence>
<evidence type="ECO:0008006" key="9">
    <source>
        <dbReference type="Google" id="ProtNLM"/>
    </source>
</evidence>
<dbReference type="GO" id="GO:0090222">
    <property type="term" value="P:centrosome-templated microtubule nucleation"/>
    <property type="evidence" value="ECO:0007669"/>
    <property type="project" value="TreeGrafter"/>
</dbReference>
<evidence type="ECO:0000256" key="3">
    <source>
        <dbReference type="ARBA" id="ARBA00022553"/>
    </source>
</evidence>
<gene>
    <name evidence="7" type="ORF">Celaphus_00006292</name>
</gene>
<feature type="coiled-coil region" evidence="5">
    <location>
        <begin position="130"/>
        <end position="193"/>
    </location>
</feature>
<feature type="coiled-coil region" evidence="5">
    <location>
        <begin position="467"/>
        <end position="530"/>
    </location>
</feature>
<dbReference type="Proteomes" id="UP000242450">
    <property type="component" value="Chromosome 12"/>
</dbReference>
<feature type="compositionally biased region" description="Basic and acidic residues" evidence="6">
    <location>
        <begin position="982"/>
        <end position="1011"/>
    </location>
</feature>
<feature type="coiled-coil region" evidence="5">
    <location>
        <begin position="353"/>
        <end position="437"/>
    </location>
</feature>
<dbReference type="AlphaFoldDB" id="A0A212CTU4"/>
<feature type="coiled-coil region" evidence="5">
    <location>
        <begin position="24"/>
        <end position="65"/>
    </location>
</feature>
<dbReference type="GO" id="GO:0000242">
    <property type="term" value="C:pericentriolar material"/>
    <property type="evidence" value="ECO:0007669"/>
    <property type="project" value="TreeGrafter"/>
</dbReference>
<dbReference type="GO" id="GO:0051642">
    <property type="term" value="P:centrosome localization"/>
    <property type="evidence" value="ECO:0007669"/>
    <property type="project" value="TreeGrafter"/>
</dbReference>
<proteinExistence type="predicted"/>
<dbReference type="GO" id="GO:0097539">
    <property type="term" value="C:ciliary transition fiber"/>
    <property type="evidence" value="ECO:0007669"/>
    <property type="project" value="TreeGrafter"/>
</dbReference>
<feature type="non-terminal residue" evidence="7">
    <location>
        <position position="1011"/>
    </location>
</feature>
<feature type="coiled-coil region" evidence="5">
    <location>
        <begin position="756"/>
        <end position="835"/>
    </location>
</feature>
<dbReference type="PANTHER" id="PTHR18905:SF11">
    <property type="entry name" value="NINEIN"/>
    <property type="match status" value="1"/>
</dbReference>
<evidence type="ECO:0000313" key="8">
    <source>
        <dbReference type="Proteomes" id="UP000242450"/>
    </source>
</evidence>